<dbReference type="Pfam" id="PF01457">
    <property type="entry name" value="Peptidase_M8"/>
    <property type="match status" value="1"/>
</dbReference>
<evidence type="ECO:0000256" key="6">
    <source>
        <dbReference type="ARBA" id="ARBA00022833"/>
    </source>
</evidence>
<dbReference type="SUPFAM" id="SSF55486">
    <property type="entry name" value="Metalloproteases ('zincins'), catalytic domain"/>
    <property type="match status" value="1"/>
</dbReference>
<reference evidence="9 10" key="1">
    <citation type="submission" date="2024-02" db="EMBL/GenBank/DDBJ databases">
        <authorList>
            <person name="Chen Y."/>
            <person name="Shah S."/>
            <person name="Dougan E. K."/>
            <person name="Thang M."/>
            <person name="Chan C."/>
        </authorList>
    </citation>
    <scope>NUCLEOTIDE SEQUENCE [LARGE SCALE GENOMIC DNA]</scope>
</reference>
<dbReference type="PANTHER" id="PTHR10942:SF0">
    <property type="entry name" value="LEISHMANOLYSIN-LIKE PEPTIDASE"/>
    <property type="match status" value="1"/>
</dbReference>
<evidence type="ECO:0000256" key="2">
    <source>
        <dbReference type="ARBA" id="ARBA00005860"/>
    </source>
</evidence>
<dbReference type="Gene3D" id="3.90.132.10">
    <property type="entry name" value="Leishmanolysin , domain 2"/>
    <property type="match status" value="1"/>
</dbReference>
<organism evidence="9 10">
    <name type="scientific">Durusdinium trenchii</name>
    <dbReference type="NCBI Taxonomy" id="1381693"/>
    <lineage>
        <taxon>Eukaryota</taxon>
        <taxon>Sar</taxon>
        <taxon>Alveolata</taxon>
        <taxon>Dinophyceae</taxon>
        <taxon>Suessiales</taxon>
        <taxon>Symbiodiniaceae</taxon>
        <taxon>Durusdinium</taxon>
    </lineage>
</organism>
<evidence type="ECO:0000256" key="3">
    <source>
        <dbReference type="ARBA" id="ARBA00022670"/>
    </source>
</evidence>
<evidence type="ECO:0000313" key="10">
    <source>
        <dbReference type="Proteomes" id="UP001642484"/>
    </source>
</evidence>
<evidence type="ECO:0008006" key="11">
    <source>
        <dbReference type="Google" id="ProtNLM"/>
    </source>
</evidence>
<keyword evidence="6" id="KW-0862">Zinc</keyword>
<keyword evidence="8" id="KW-0732">Signal</keyword>
<evidence type="ECO:0000256" key="8">
    <source>
        <dbReference type="SAM" id="SignalP"/>
    </source>
</evidence>
<dbReference type="Proteomes" id="UP001642484">
    <property type="component" value="Unassembled WGS sequence"/>
</dbReference>
<accession>A0ABP0QP91</accession>
<dbReference type="Gene3D" id="2.30.34.10">
    <property type="entry name" value="Leishmanolysin domain 4"/>
    <property type="match status" value="1"/>
</dbReference>
<comment type="similarity">
    <text evidence="2">Belongs to the peptidase M8 family.</text>
</comment>
<keyword evidence="5" id="KW-0378">Hydrolase</keyword>
<evidence type="ECO:0000256" key="4">
    <source>
        <dbReference type="ARBA" id="ARBA00022723"/>
    </source>
</evidence>
<evidence type="ECO:0000313" key="9">
    <source>
        <dbReference type="EMBL" id="CAK9089814.1"/>
    </source>
</evidence>
<evidence type="ECO:0000256" key="1">
    <source>
        <dbReference type="ARBA" id="ARBA00001947"/>
    </source>
</evidence>
<feature type="non-terminal residue" evidence="9">
    <location>
        <position position="879"/>
    </location>
</feature>
<name>A0ABP0QP91_9DINO</name>
<keyword evidence="10" id="KW-1185">Reference proteome</keyword>
<dbReference type="Gene3D" id="3.10.170.20">
    <property type="match status" value="1"/>
</dbReference>
<dbReference type="EMBL" id="CAXAMN010024773">
    <property type="protein sequence ID" value="CAK9089814.1"/>
    <property type="molecule type" value="Genomic_DNA"/>
</dbReference>
<dbReference type="Gene3D" id="2.10.55.10">
    <property type="entry name" value="Leishmanolysin domain 3"/>
    <property type="match status" value="1"/>
</dbReference>
<sequence length="879" mass="96227">MFLWPCLMRGFLPLLVSLLLLARGQESRYLHFDRTRVTVSNQSARRLQDRIWHPIRIHLETSGLEEQITDPALRSYVEDDMLPAAARWLSSAVQVLPVLGNLRLKQHCDIVSTHSGQCMRVAADNRECGPVTIPVEHFQEQEYCPNGRIAGCQTSPGGTGIPDTDLIIYITALRTTWCSGNTVAYAAACRQAEDDRPVAGYLNFCPQRLGQNHWHQDVAVALHETLHSMAFSSSLFPFFRDASGAPRTSRDQFGFPPLSEAGFWVASDSTIKEELVDGQLRHFLVTPKVVQAARHHYACDRLTGIPMEEQGGDGTRFSHWDARIMHTEVMAAESSTVPRISDLTLALLEDSGWYKVHGGAASIDGDSVAGAFFFGKNKGCSFVEGQCIIAQQSAFPGTFCTENQGPCASQWSGSLTCSHDAMAVGLCSNCQHTNPLPVAYRHFENPRLGGYARYVGYCPVVEPFWFCKDQSAYSAHASFRYGESLGAASRCILSTATQEGYTQPQRALGSCRNVYCEDGGVKIQIGGPENLVHCAAAESGQPKQVYGQFRGYVLCPDYVQLCGAEGVHGPKRDQSDCLFPGVLRHGRCVCPPGSLGTDCRVRDVKAVRQDYPFGFRYPQLVFNLKVGVPVSQSELVSWPVRPTQLDGPSLVSYRVAPDLPYGLLLRDGVLEGTPLVPSARQTYVIECFGWTGGASTVIFISVACEGASCDATTPIRPTTPTTTSAGPRASTSAGTVLDERRPAVLVMALQVQFSALQRDPGLETFAQEMQVVFRRLLQVDLANVGISAAADGHAVVEAWVPRPLQQQLEEGLRQQLQDPASSLWSSSIGRYLDSASITSINEEGATQVWPPKEDAAPSWIDLTAWQDWLTSQPLWVKVA</sequence>
<evidence type="ECO:0000256" key="7">
    <source>
        <dbReference type="ARBA" id="ARBA00023049"/>
    </source>
</evidence>
<comment type="cofactor">
    <cofactor evidence="1">
        <name>Zn(2+)</name>
        <dbReference type="ChEBI" id="CHEBI:29105"/>
    </cofactor>
</comment>
<gene>
    <name evidence="9" type="ORF">CCMP2556_LOCUS43201</name>
</gene>
<dbReference type="InterPro" id="IPR001577">
    <property type="entry name" value="Peptidase_M8"/>
</dbReference>
<protein>
    <recommendedName>
        <fullName evidence="11">Leishmanolysin-like peptidase</fullName>
    </recommendedName>
</protein>
<keyword evidence="7" id="KW-0482">Metalloprotease</keyword>
<keyword evidence="3" id="KW-0645">Protease</keyword>
<feature type="chain" id="PRO_5046964153" description="Leishmanolysin-like peptidase" evidence="8">
    <location>
        <begin position="25"/>
        <end position="879"/>
    </location>
</feature>
<dbReference type="PANTHER" id="PTHR10942">
    <property type="entry name" value="LEISHMANOLYSIN-LIKE PEPTIDASE"/>
    <property type="match status" value="1"/>
</dbReference>
<feature type="signal peptide" evidence="8">
    <location>
        <begin position="1"/>
        <end position="24"/>
    </location>
</feature>
<evidence type="ECO:0000256" key="5">
    <source>
        <dbReference type="ARBA" id="ARBA00022801"/>
    </source>
</evidence>
<proteinExistence type="inferred from homology"/>
<comment type="caution">
    <text evidence="9">The sequence shown here is derived from an EMBL/GenBank/DDBJ whole genome shotgun (WGS) entry which is preliminary data.</text>
</comment>
<keyword evidence="4" id="KW-0479">Metal-binding</keyword>